<dbReference type="AlphaFoldDB" id="A0AAD0KJE0"/>
<evidence type="ECO:0000259" key="1">
    <source>
        <dbReference type="Pfam" id="PF16112"/>
    </source>
</evidence>
<dbReference type="InterPro" id="IPR032257">
    <property type="entry name" value="DUF4830"/>
</dbReference>
<gene>
    <name evidence="2" type="ORF">CD191_09740</name>
</gene>
<feature type="domain" description="DUF4830" evidence="1">
    <location>
        <begin position="59"/>
        <end position="157"/>
    </location>
</feature>
<dbReference type="EMBL" id="CP021965">
    <property type="protein sequence ID" value="AWV32875.1"/>
    <property type="molecule type" value="Genomic_DNA"/>
</dbReference>
<protein>
    <recommendedName>
        <fullName evidence="1">DUF4830 domain-containing protein</fullName>
    </recommendedName>
</protein>
<evidence type="ECO:0000313" key="3">
    <source>
        <dbReference type="Proteomes" id="UP000249163"/>
    </source>
</evidence>
<dbReference type="Pfam" id="PF16112">
    <property type="entry name" value="DUF4830"/>
    <property type="match status" value="1"/>
</dbReference>
<evidence type="ECO:0000313" key="2">
    <source>
        <dbReference type="EMBL" id="AWV32875.1"/>
    </source>
</evidence>
<accession>A0AAD0KJE0</accession>
<sequence>MTKRQFLTMVTICFFVLLNYGCNQGENSIGVEPTASIASTSVPQVTPTSAQVTMIPEDFLQTLDYKVQSHPEAFAVEVPRNWEDKLGEYPVGLYWQLANEFSKDAGLDLTLLKGTTVEVQRYSLVEGLPGSGEQKEFSYPSNLVLLVQSGNTVGAWLEFNIQSIGPSIKKRSLTDITGLTFEEWTEREGLFAEEGENGDLASLDHFELLDAFFQAIQDGNHTRARACLNPNALLTALTVNRQAHQLYNPGFGGENALSESIVEAKPTSYKVMDYDTGSEIKDIGDRTTLNIVVDLYMKSLNPVFNTPDGRETRFAVLTKHANGWKIGGFGTGP</sequence>
<proteinExistence type="predicted"/>
<organism evidence="2 3">
    <name type="scientific">Paenibacillus odorifer</name>
    <dbReference type="NCBI Taxonomy" id="189426"/>
    <lineage>
        <taxon>Bacteria</taxon>
        <taxon>Bacillati</taxon>
        <taxon>Bacillota</taxon>
        <taxon>Bacilli</taxon>
        <taxon>Bacillales</taxon>
        <taxon>Paenibacillaceae</taxon>
        <taxon>Paenibacillus</taxon>
    </lineage>
</organism>
<reference evidence="2 3" key="1">
    <citation type="submission" date="2017-06" db="EMBL/GenBank/DDBJ databases">
        <title>Complete genome sequence of Paenibacillus odorifer CBA7130.</title>
        <authorList>
            <person name="Nam Y.-D."/>
            <person name="Kang J."/>
            <person name="Chung W.-H."/>
        </authorList>
    </citation>
    <scope>NUCLEOTIDE SEQUENCE [LARGE SCALE GENOMIC DNA]</scope>
    <source>
        <strain evidence="2 3">CBA7130</strain>
    </source>
</reference>
<dbReference type="Proteomes" id="UP000249163">
    <property type="component" value="Chromosome"/>
</dbReference>
<dbReference type="RefSeq" id="WP_111503335.1">
    <property type="nucleotide sequence ID" value="NZ_CP021965.1"/>
</dbReference>
<name>A0AAD0KJE0_9BACL</name>